<dbReference type="CDD" id="cd01061">
    <property type="entry name" value="RNase_T2_euk"/>
    <property type="match status" value="1"/>
</dbReference>
<dbReference type="PANTHER" id="PTHR11240">
    <property type="entry name" value="RIBONUCLEASE T2"/>
    <property type="match status" value="1"/>
</dbReference>
<proteinExistence type="inferred from homology"/>
<accession>A0AAN9P3S4</accession>
<dbReference type="InterPro" id="IPR033697">
    <property type="entry name" value="Ribonuclease_T2_eukaryotic"/>
</dbReference>
<dbReference type="Pfam" id="PF00445">
    <property type="entry name" value="Ribonuclease_T2"/>
    <property type="match status" value="1"/>
</dbReference>
<evidence type="ECO:0000256" key="4">
    <source>
        <dbReference type="SAM" id="SignalP"/>
    </source>
</evidence>
<keyword evidence="6" id="KW-1185">Reference proteome</keyword>
<dbReference type="Proteomes" id="UP001386955">
    <property type="component" value="Unassembled WGS sequence"/>
</dbReference>
<dbReference type="GO" id="GO:0033897">
    <property type="term" value="F:ribonuclease T2 activity"/>
    <property type="evidence" value="ECO:0007669"/>
    <property type="project" value="InterPro"/>
</dbReference>
<dbReference type="GO" id="GO:0006401">
    <property type="term" value="P:RNA catabolic process"/>
    <property type="evidence" value="ECO:0007669"/>
    <property type="project" value="TreeGrafter"/>
</dbReference>
<keyword evidence="4" id="KW-0732">Signal</keyword>
<dbReference type="InterPro" id="IPR036430">
    <property type="entry name" value="RNase_T2-like_sf"/>
</dbReference>
<dbReference type="AlphaFoldDB" id="A0AAN9P3S4"/>
<protein>
    <submittedName>
        <fullName evidence="5">Uncharacterized protein</fullName>
    </submittedName>
</protein>
<evidence type="ECO:0000313" key="5">
    <source>
        <dbReference type="EMBL" id="KAK7380738.1"/>
    </source>
</evidence>
<dbReference type="SUPFAM" id="SSF55895">
    <property type="entry name" value="Ribonuclease Rh-like"/>
    <property type="match status" value="1"/>
</dbReference>
<gene>
    <name evidence="5" type="ORF">VNO78_33255</name>
</gene>
<evidence type="ECO:0000256" key="2">
    <source>
        <dbReference type="ARBA" id="ARBA00023157"/>
    </source>
</evidence>
<feature type="signal peptide" evidence="4">
    <location>
        <begin position="1"/>
        <end position="19"/>
    </location>
</feature>
<dbReference type="PANTHER" id="PTHR11240:SF22">
    <property type="entry name" value="RIBONUCLEASE T2"/>
    <property type="match status" value="1"/>
</dbReference>
<dbReference type="GO" id="GO:0003723">
    <property type="term" value="F:RNA binding"/>
    <property type="evidence" value="ECO:0007669"/>
    <property type="project" value="InterPro"/>
</dbReference>
<dbReference type="GO" id="GO:0005576">
    <property type="term" value="C:extracellular region"/>
    <property type="evidence" value="ECO:0007669"/>
    <property type="project" value="TreeGrafter"/>
</dbReference>
<comment type="caution">
    <text evidence="5">The sequence shown here is derived from an EMBL/GenBank/DDBJ whole genome shotgun (WGS) entry which is preliminary data.</text>
</comment>
<evidence type="ECO:0000256" key="1">
    <source>
        <dbReference type="ARBA" id="ARBA00007469"/>
    </source>
</evidence>
<organism evidence="5 6">
    <name type="scientific">Psophocarpus tetragonolobus</name>
    <name type="common">Winged bean</name>
    <name type="synonym">Dolichos tetragonolobus</name>
    <dbReference type="NCBI Taxonomy" id="3891"/>
    <lineage>
        <taxon>Eukaryota</taxon>
        <taxon>Viridiplantae</taxon>
        <taxon>Streptophyta</taxon>
        <taxon>Embryophyta</taxon>
        <taxon>Tracheophyta</taxon>
        <taxon>Spermatophyta</taxon>
        <taxon>Magnoliopsida</taxon>
        <taxon>eudicotyledons</taxon>
        <taxon>Gunneridae</taxon>
        <taxon>Pentapetalae</taxon>
        <taxon>rosids</taxon>
        <taxon>fabids</taxon>
        <taxon>Fabales</taxon>
        <taxon>Fabaceae</taxon>
        <taxon>Papilionoideae</taxon>
        <taxon>50 kb inversion clade</taxon>
        <taxon>NPAAA clade</taxon>
        <taxon>indigoferoid/millettioid clade</taxon>
        <taxon>Phaseoleae</taxon>
        <taxon>Psophocarpus</taxon>
    </lineage>
</organism>
<dbReference type="Gene3D" id="3.90.730.10">
    <property type="entry name" value="Ribonuclease T2-like"/>
    <property type="match status" value="1"/>
</dbReference>
<dbReference type="InterPro" id="IPR001568">
    <property type="entry name" value="RNase_T2-like"/>
</dbReference>
<evidence type="ECO:0000256" key="3">
    <source>
        <dbReference type="RuleBase" id="RU004328"/>
    </source>
</evidence>
<reference evidence="5 6" key="1">
    <citation type="submission" date="2024-01" db="EMBL/GenBank/DDBJ databases">
        <title>The genomes of 5 underutilized Papilionoideae crops provide insights into root nodulation and disease resistanc.</title>
        <authorList>
            <person name="Jiang F."/>
        </authorList>
    </citation>
    <scope>NUCLEOTIDE SEQUENCE [LARGE SCALE GENOMIC DNA]</scope>
    <source>
        <strain evidence="5">DUOXIRENSHENG_FW03</strain>
        <tissue evidence="5">Leaves</tissue>
    </source>
</reference>
<keyword evidence="2" id="KW-1015">Disulfide bond</keyword>
<name>A0AAN9P3S4_PSOTE</name>
<feature type="chain" id="PRO_5042840383" evidence="4">
    <location>
        <begin position="20"/>
        <end position="514"/>
    </location>
</feature>
<evidence type="ECO:0000313" key="6">
    <source>
        <dbReference type="Proteomes" id="UP001386955"/>
    </source>
</evidence>
<sequence>MKSKFLLIFVLFEILNCEAQYFNANPYDYLRLVLRWPNSYCLTHDGGCREIVPQYFTISYLRPMKRGGPDLQNCPSPFNMPNTTMETNKNDLLKFWPDLRTDNFIESKSLWRDQWKKFGSCYNMMPDDYIIYALNSRKRNDLKKILTSAGIVASGNPYPTRRILQAFRKALGVNVDIVCEPDRSGNVYLVEVHQCVDVAGTTSIDCDNMAKGCDDDPIYPYMGYQPDKDPKRDHTDNKPKIELHQETVHVESHREEGEQQVGLASMLQETMKGGRMEESTMTRENVMLLIVTIWDNCEMPMGQLSNYGDNEGWNVKCLWDNCDTMVEHEMPMGQLSKLGEDNTVNLAGTAIEKCSDVSHGRHMEIIKMDPNSIYTDCTVKNASYSKCMLLATSLESQEAAHSEHDIVSCMEKFTDVAGQDLYRVVERVGGDLGVEGLMDIDIQYDVETFGKEGGKPLRKRGRSLNVTKKQMKVRRGKILNRNANVNIIEVVQLKVMSLNRVGKSMEVGEDAARV</sequence>
<dbReference type="EMBL" id="JAYMYS010000009">
    <property type="protein sequence ID" value="KAK7380738.1"/>
    <property type="molecule type" value="Genomic_DNA"/>
</dbReference>
<comment type="similarity">
    <text evidence="1 3">Belongs to the RNase T2 family.</text>
</comment>